<reference evidence="3" key="1">
    <citation type="journal article" date="2019" name="Int. J. Syst. Evol. Microbiol.">
        <title>The Global Catalogue of Microorganisms (GCM) 10K type strain sequencing project: providing services to taxonomists for standard genome sequencing and annotation.</title>
        <authorList>
            <consortium name="The Broad Institute Genomics Platform"/>
            <consortium name="The Broad Institute Genome Sequencing Center for Infectious Disease"/>
            <person name="Wu L."/>
            <person name="Ma J."/>
        </authorList>
    </citation>
    <scope>NUCLEOTIDE SEQUENCE [LARGE SCALE GENOMIC DNA]</scope>
    <source>
        <strain evidence="3">CGMCC 1.18578</strain>
    </source>
</reference>
<keyword evidence="2" id="KW-0808">Transferase</keyword>
<evidence type="ECO:0000259" key="1">
    <source>
        <dbReference type="Pfam" id="PF08241"/>
    </source>
</evidence>
<comment type="caution">
    <text evidence="2">The sequence shown here is derived from an EMBL/GenBank/DDBJ whole genome shotgun (WGS) entry which is preliminary data.</text>
</comment>
<evidence type="ECO:0000313" key="2">
    <source>
        <dbReference type="EMBL" id="MFC5531207.1"/>
    </source>
</evidence>
<proteinExistence type="predicted"/>
<organism evidence="2 3">
    <name type="scientific">Cohnella yongneupensis</name>
    <dbReference type="NCBI Taxonomy" id="425006"/>
    <lineage>
        <taxon>Bacteria</taxon>
        <taxon>Bacillati</taxon>
        <taxon>Bacillota</taxon>
        <taxon>Bacilli</taxon>
        <taxon>Bacillales</taxon>
        <taxon>Paenibacillaceae</taxon>
        <taxon>Cohnella</taxon>
    </lineage>
</organism>
<dbReference type="EMBL" id="JBHSNC010000051">
    <property type="protein sequence ID" value="MFC5531207.1"/>
    <property type="molecule type" value="Genomic_DNA"/>
</dbReference>
<keyword evidence="3" id="KW-1185">Reference proteome</keyword>
<evidence type="ECO:0000313" key="3">
    <source>
        <dbReference type="Proteomes" id="UP001596108"/>
    </source>
</evidence>
<dbReference type="SUPFAM" id="SSF53335">
    <property type="entry name" value="S-adenosyl-L-methionine-dependent methyltransferases"/>
    <property type="match status" value="1"/>
</dbReference>
<name>A0ABW0R5X4_9BACL</name>
<dbReference type="Proteomes" id="UP001596108">
    <property type="component" value="Unassembled WGS sequence"/>
</dbReference>
<dbReference type="EC" id="2.1.1.-" evidence="2"/>
<dbReference type="InterPro" id="IPR013216">
    <property type="entry name" value="Methyltransf_11"/>
</dbReference>
<dbReference type="InterPro" id="IPR029063">
    <property type="entry name" value="SAM-dependent_MTases_sf"/>
</dbReference>
<dbReference type="Pfam" id="PF08241">
    <property type="entry name" value="Methyltransf_11"/>
    <property type="match status" value="1"/>
</dbReference>
<feature type="domain" description="Methyltransferase type 11" evidence="1">
    <location>
        <begin position="61"/>
        <end position="148"/>
    </location>
</feature>
<sequence length="265" mass="28946">MFPDLSKHPERLNGQSRPWCDQLAAKTGKYEYSWHSVLEGLSAESVLTAMLQATIDGGRILDVGCAHGAYTKQWANQADEVVGFDMTKGFIATANLERPSNVQFVVGDTHDGLPFPDNTFDLAYTKKGPTSWYDEGNRVVRPGGTLIMLHPGDGNGEGGELGEVFPGLFGPAGAGTPTLDRIEERLAKSGLADIRITKLKEIVWIPTADDVLSLLTFGQSDSFAEYVRETCFKAIVSQFEKHAGEQGIRTTGFYYLVQAKASEQH</sequence>
<keyword evidence="2" id="KW-0489">Methyltransferase</keyword>
<accession>A0ABW0R5X4</accession>
<dbReference type="GO" id="GO:0008168">
    <property type="term" value="F:methyltransferase activity"/>
    <property type="evidence" value="ECO:0007669"/>
    <property type="project" value="UniProtKB-KW"/>
</dbReference>
<dbReference type="PANTHER" id="PTHR43591">
    <property type="entry name" value="METHYLTRANSFERASE"/>
    <property type="match status" value="1"/>
</dbReference>
<gene>
    <name evidence="2" type="ORF">ACFPQ4_17445</name>
</gene>
<dbReference type="GO" id="GO:0032259">
    <property type="term" value="P:methylation"/>
    <property type="evidence" value="ECO:0007669"/>
    <property type="project" value="UniProtKB-KW"/>
</dbReference>
<dbReference type="Gene3D" id="3.40.50.150">
    <property type="entry name" value="Vaccinia Virus protein VP39"/>
    <property type="match status" value="1"/>
</dbReference>
<protein>
    <submittedName>
        <fullName evidence="2">Class I SAM-dependent methyltransferase</fullName>
        <ecNumber evidence="2">2.1.1.-</ecNumber>
    </submittedName>
</protein>
<dbReference type="RefSeq" id="WP_378113149.1">
    <property type="nucleotide sequence ID" value="NZ_JBHSNC010000051.1"/>
</dbReference>
<dbReference type="CDD" id="cd02440">
    <property type="entry name" value="AdoMet_MTases"/>
    <property type="match status" value="1"/>
</dbReference>